<dbReference type="InterPro" id="IPR036908">
    <property type="entry name" value="RlpA-like_sf"/>
</dbReference>
<evidence type="ECO:0000256" key="4">
    <source>
        <dbReference type="ARBA" id="ARBA00022801"/>
    </source>
</evidence>
<accession>A0A6A6H6C5</accession>
<evidence type="ECO:0000256" key="2">
    <source>
        <dbReference type="ARBA" id="ARBA00007793"/>
    </source>
</evidence>
<keyword evidence="5" id="KW-0136">Cellulose degradation</keyword>
<keyword evidence="7" id="KW-0326">Glycosidase</keyword>
<evidence type="ECO:0000256" key="6">
    <source>
        <dbReference type="ARBA" id="ARBA00023277"/>
    </source>
</evidence>
<evidence type="ECO:0000256" key="7">
    <source>
        <dbReference type="ARBA" id="ARBA00023295"/>
    </source>
</evidence>
<gene>
    <name evidence="10" type="ORF">EV356DRAFT_503354</name>
</gene>
<dbReference type="EC" id="3.2.1.4" evidence="3"/>
<keyword evidence="8" id="KW-0624">Polysaccharide degradation</keyword>
<dbReference type="InterPro" id="IPR052288">
    <property type="entry name" value="GH45_Enzymes"/>
</dbReference>
<dbReference type="PANTHER" id="PTHR39730:SF1">
    <property type="entry name" value="ENDOGLUCANASE 1"/>
    <property type="match status" value="1"/>
</dbReference>
<dbReference type="PANTHER" id="PTHR39730">
    <property type="entry name" value="ENDOGLUCANASE 1"/>
    <property type="match status" value="1"/>
</dbReference>
<dbReference type="InterPro" id="IPR000334">
    <property type="entry name" value="Glyco_hydro_45"/>
</dbReference>
<dbReference type="EMBL" id="ML991805">
    <property type="protein sequence ID" value="KAF2233562.1"/>
    <property type="molecule type" value="Genomic_DNA"/>
</dbReference>
<dbReference type="GO" id="GO:0008810">
    <property type="term" value="F:cellulase activity"/>
    <property type="evidence" value="ECO:0007669"/>
    <property type="project" value="UniProtKB-EC"/>
</dbReference>
<comment type="similarity">
    <text evidence="2">Belongs to the glycosyl hydrolase 45 (cellulase K) family.</text>
</comment>
<proteinExistence type="inferred from homology"/>
<evidence type="ECO:0000313" key="11">
    <source>
        <dbReference type="Proteomes" id="UP000800092"/>
    </source>
</evidence>
<reference evidence="10" key="1">
    <citation type="journal article" date="2020" name="Stud. Mycol.">
        <title>101 Dothideomycetes genomes: a test case for predicting lifestyles and emergence of pathogens.</title>
        <authorList>
            <person name="Haridas S."/>
            <person name="Albert R."/>
            <person name="Binder M."/>
            <person name="Bloem J."/>
            <person name="Labutti K."/>
            <person name="Salamov A."/>
            <person name="Andreopoulos B."/>
            <person name="Baker S."/>
            <person name="Barry K."/>
            <person name="Bills G."/>
            <person name="Bluhm B."/>
            <person name="Cannon C."/>
            <person name="Castanera R."/>
            <person name="Culley D."/>
            <person name="Daum C."/>
            <person name="Ezra D."/>
            <person name="Gonzalez J."/>
            <person name="Henrissat B."/>
            <person name="Kuo A."/>
            <person name="Liang C."/>
            <person name="Lipzen A."/>
            <person name="Lutzoni F."/>
            <person name="Magnuson J."/>
            <person name="Mondo S."/>
            <person name="Nolan M."/>
            <person name="Ohm R."/>
            <person name="Pangilinan J."/>
            <person name="Park H.-J."/>
            <person name="Ramirez L."/>
            <person name="Alfaro M."/>
            <person name="Sun H."/>
            <person name="Tritt A."/>
            <person name="Yoshinaga Y."/>
            <person name="Zwiers L.-H."/>
            <person name="Turgeon B."/>
            <person name="Goodwin S."/>
            <person name="Spatafora J."/>
            <person name="Crous P."/>
            <person name="Grigoriev I."/>
        </authorList>
    </citation>
    <scope>NUCLEOTIDE SEQUENCE</scope>
    <source>
        <strain evidence="10">Tuck. ex Michener</strain>
    </source>
</reference>
<dbReference type="GO" id="GO:0030245">
    <property type="term" value="P:cellulose catabolic process"/>
    <property type="evidence" value="ECO:0007669"/>
    <property type="project" value="UniProtKB-KW"/>
</dbReference>
<evidence type="ECO:0000313" key="10">
    <source>
        <dbReference type="EMBL" id="KAF2233562.1"/>
    </source>
</evidence>
<dbReference type="Pfam" id="PF02015">
    <property type="entry name" value="Glyco_hydro_45"/>
    <property type="match status" value="1"/>
</dbReference>
<dbReference type="Gene3D" id="2.40.40.10">
    <property type="entry name" value="RlpA-like domain"/>
    <property type="match status" value="1"/>
</dbReference>
<dbReference type="Proteomes" id="UP000800092">
    <property type="component" value="Unassembled WGS sequence"/>
</dbReference>
<evidence type="ECO:0000256" key="5">
    <source>
        <dbReference type="ARBA" id="ARBA00023001"/>
    </source>
</evidence>
<dbReference type="SUPFAM" id="SSF50685">
    <property type="entry name" value="Barwin-like endoglucanases"/>
    <property type="match status" value="1"/>
</dbReference>
<keyword evidence="11" id="KW-1185">Reference proteome</keyword>
<evidence type="ECO:0000256" key="8">
    <source>
        <dbReference type="ARBA" id="ARBA00023326"/>
    </source>
</evidence>
<evidence type="ECO:0000259" key="9">
    <source>
        <dbReference type="Pfam" id="PF02015"/>
    </source>
</evidence>
<evidence type="ECO:0000256" key="1">
    <source>
        <dbReference type="ARBA" id="ARBA00000966"/>
    </source>
</evidence>
<keyword evidence="6" id="KW-0119">Carbohydrate metabolism</keyword>
<dbReference type="OrthoDB" id="10035502at2759"/>
<organism evidence="10 11">
    <name type="scientific">Viridothelium virens</name>
    <name type="common">Speckled blister lichen</name>
    <name type="synonym">Trypethelium virens</name>
    <dbReference type="NCBI Taxonomy" id="1048519"/>
    <lineage>
        <taxon>Eukaryota</taxon>
        <taxon>Fungi</taxon>
        <taxon>Dikarya</taxon>
        <taxon>Ascomycota</taxon>
        <taxon>Pezizomycotina</taxon>
        <taxon>Dothideomycetes</taxon>
        <taxon>Dothideomycetes incertae sedis</taxon>
        <taxon>Trypetheliales</taxon>
        <taxon>Trypetheliaceae</taxon>
        <taxon>Viridothelium</taxon>
    </lineage>
</organism>
<name>A0A6A6H6C5_VIRVR</name>
<keyword evidence="4 10" id="KW-0378">Hydrolase</keyword>
<evidence type="ECO:0000256" key="3">
    <source>
        <dbReference type="ARBA" id="ARBA00012601"/>
    </source>
</evidence>
<protein>
    <recommendedName>
        <fullName evidence="3">cellulase</fullName>
        <ecNumber evidence="3">3.2.1.4</ecNumber>
    </recommendedName>
</protein>
<comment type="catalytic activity">
    <reaction evidence="1">
        <text>Endohydrolysis of (1-&gt;4)-beta-D-glucosidic linkages in cellulose, lichenin and cereal beta-D-glucans.</text>
        <dbReference type="EC" id="3.2.1.4"/>
    </reaction>
</comment>
<dbReference type="AlphaFoldDB" id="A0A6A6H6C5"/>
<feature type="domain" description="Glycosyl hydrolases family 45 active site" evidence="9">
    <location>
        <begin position="4"/>
        <end position="76"/>
    </location>
</feature>
<sequence>MTPSMDCCKPPCAWPRKANVSNPVRFCDIDDASVADYHAQSACDSGTTYMYSSQTPWTVNDTFAYGSASVVLSGGTGRSGVLL</sequence>